<organism evidence="2 3">
    <name type="scientific">Actinokineospora cianjurensis</name>
    <dbReference type="NCBI Taxonomy" id="585224"/>
    <lineage>
        <taxon>Bacteria</taxon>
        <taxon>Bacillati</taxon>
        <taxon>Actinomycetota</taxon>
        <taxon>Actinomycetes</taxon>
        <taxon>Pseudonocardiales</taxon>
        <taxon>Pseudonocardiaceae</taxon>
        <taxon>Actinokineospora</taxon>
    </lineage>
</organism>
<protein>
    <submittedName>
        <fullName evidence="2">Uncharacterized protein DUF397</fullName>
    </submittedName>
</protein>
<evidence type="ECO:0000313" key="3">
    <source>
        <dbReference type="Proteomes" id="UP000282454"/>
    </source>
</evidence>
<keyword evidence="3" id="KW-1185">Reference proteome</keyword>
<sequence>MTTPDISRAEWRKSSFSSGNGECVEVAYVWRKSSASSANGQCVEVAFAAERVAVRDSKNPNGPIVILPARSLTALVASLG</sequence>
<dbReference type="Pfam" id="PF04149">
    <property type="entry name" value="DUF397"/>
    <property type="match status" value="2"/>
</dbReference>
<dbReference type="Proteomes" id="UP000282454">
    <property type="component" value="Unassembled WGS sequence"/>
</dbReference>
<dbReference type="RefSeq" id="WP_121389418.1">
    <property type="nucleotide sequence ID" value="NZ_RCDD01000001.1"/>
</dbReference>
<dbReference type="EMBL" id="RCDD01000001">
    <property type="protein sequence ID" value="RLK60569.1"/>
    <property type="molecule type" value="Genomic_DNA"/>
</dbReference>
<dbReference type="AlphaFoldDB" id="A0A421B8C6"/>
<reference evidence="2 3" key="1">
    <citation type="submission" date="2018-10" db="EMBL/GenBank/DDBJ databases">
        <title>Genomic Encyclopedia of Archaeal and Bacterial Type Strains, Phase II (KMG-II): from individual species to whole genera.</title>
        <authorList>
            <person name="Goeker M."/>
        </authorList>
    </citation>
    <scope>NUCLEOTIDE SEQUENCE [LARGE SCALE GENOMIC DNA]</scope>
    <source>
        <strain evidence="2 3">DSM 45657</strain>
    </source>
</reference>
<name>A0A421B8C6_9PSEU</name>
<evidence type="ECO:0000313" key="2">
    <source>
        <dbReference type="EMBL" id="RLK60569.1"/>
    </source>
</evidence>
<feature type="domain" description="DUF397" evidence="1">
    <location>
        <begin position="29"/>
        <end position="78"/>
    </location>
</feature>
<dbReference type="InterPro" id="IPR007278">
    <property type="entry name" value="DUF397"/>
</dbReference>
<accession>A0A421B8C6</accession>
<dbReference type="OrthoDB" id="3430276at2"/>
<feature type="domain" description="DUF397" evidence="1">
    <location>
        <begin position="9"/>
        <end position="27"/>
    </location>
</feature>
<comment type="caution">
    <text evidence="2">The sequence shown here is derived from an EMBL/GenBank/DDBJ whole genome shotgun (WGS) entry which is preliminary data.</text>
</comment>
<gene>
    <name evidence="2" type="ORF">CLV68_1078</name>
</gene>
<proteinExistence type="predicted"/>
<evidence type="ECO:0000259" key="1">
    <source>
        <dbReference type="Pfam" id="PF04149"/>
    </source>
</evidence>